<evidence type="ECO:0000313" key="3">
    <source>
        <dbReference type="Proteomes" id="UP000249417"/>
    </source>
</evidence>
<dbReference type="Proteomes" id="UP000249417">
    <property type="component" value="Unassembled WGS sequence"/>
</dbReference>
<reference evidence="2 3" key="1">
    <citation type="submission" date="2017-08" db="EMBL/GenBank/DDBJ databases">
        <title>Infants hospitalized years apart are colonized by the same room-sourced microbial strains.</title>
        <authorList>
            <person name="Brooks B."/>
            <person name="Olm M.R."/>
            <person name="Firek B.A."/>
            <person name="Baker R."/>
            <person name="Thomas B.C."/>
            <person name="Morowitz M.J."/>
            <person name="Banfield J.F."/>
        </authorList>
    </citation>
    <scope>NUCLEOTIDE SEQUENCE [LARGE SCALE GENOMIC DNA]</scope>
    <source>
        <strain evidence="2">S2_005_002_R2_29</strain>
    </source>
</reference>
<name>A0A2W5PNB2_9BACT</name>
<gene>
    <name evidence="2" type="ORF">DI551_05670</name>
</gene>
<sequence>MTADESIVIDVRGEVSGGRVIKRTLDDIAQSGDKATKAQQQLERQMQRMNSVANALRGGFFSLIAAFSLNELGRISDGVSTLSGRLANATRSAYEAAQALSGLRSISIKTGTDMETVVSVFQRLSFVRDEINASTSEMLKFTDTVSKLGLVSGASQTALSAGLTQLGQGLSSSILRAEEFNSIMENIPAVGKAIADQFGITTGQLRNLVVEGEVLSRDVFAAILLSSEQANEQFEKMPMTLGRAGGVIAAAFTEILDKMNRTTGSASGIAAIMLKIADIVSGLGNIFVGAANIAQAAFKAVFGTLWSLFQTFSNFAYSTMNGLISAANKLPGIDIDYRFELNNREQFGKDVLDSIGSDLKDASGAFSQAGKSFFGQGSSDAIKTENDEVRKILKNYADIVKNLGDGNDARKSAEKIEKQIASAINGSLTSEEKLSAEIAEMQRLRGFAKTAEQAQGLTTAIERANKELDEMRLQTEIDSPLAQGFKRIADEIDDGLKDAFIEGFTETEGGWKKMLEGMKKTFTTFLADIAYQIAMRPLVLNVLGIGGAAAGLSSGAVGSILGTGSSFGTASSGATGGGFSLSSLGSIGSSIINGGLYSNFLGGIGSGVGNLLSGQAWGAMGPSRAAAIGGGAFGNLGYGALGSLGASLLGLGNKNTMVNLASGTLGSLAGGAIGTSLGTILGMAGGPVGALVGGFAGTALGGLFGGGMKRVTLGTSLSMKNGQFVAGSNPKDKERDQSQKWGNSVATALNDIMEAAGITANPVSGSWFEANIGSKDTGTFYRKGDIKKMISSKKADGDAVVRDILTRRGFTGGNDDVNAVIKKSLSMKSTANQLLQDINLANMIYGVDSDEGAKELKTAIADLNAEFKTLTDRATKLGLPTEKLTDLLKEQTDALTGAYNAQKAGFASLQDMTASFKAFLDGQALGSTSSLSPMDKLSLAQTNYDELLGKAKGGDLSVTQELLSAAATVIDVGRSVYASSKTFTDLEAIIRQDIKEMAHAAGVPGYAVGTDYARSGLAWVGEKGPELVNFRGGEQVYTAQESASMVREGGRQNAQIISLLSELVEVSRKSENRLGSMAKNRRMEIAREKVKAQ</sequence>
<evidence type="ECO:0000259" key="1">
    <source>
        <dbReference type="Pfam" id="PF20155"/>
    </source>
</evidence>
<comment type="caution">
    <text evidence="2">The sequence shown here is derived from an EMBL/GenBank/DDBJ whole genome shotgun (WGS) entry which is preliminary data.</text>
</comment>
<accession>A0A2W5PNB2</accession>
<proteinExistence type="predicted"/>
<protein>
    <recommendedName>
        <fullName evidence="1">Tape measure protein N-terminal domain-containing protein</fullName>
    </recommendedName>
</protein>
<dbReference type="InterPro" id="IPR013491">
    <property type="entry name" value="Tape_meas_N"/>
</dbReference>
<organism evidence="2 3">
    <name type="scientific">Micavibrio aeruginosavorus</name>
    <dbReference type="NCBI Taxonomy" id="349221"/>
    <lineage>
        <taxon>Bacteria</taxon>
        <taxon>Pseudomonadati</taxon>
        <taxon>Bdellovibrionota</taxon>
        <taxon>Bdellovibrionia</taxon>
        <taxon>Bdellovibrionales</taxon>
        <taxon>Pseudobdellovibrionaceae</taxon>
        <taxon>Micavibrio</taxon>
    </lineage>
</organism>
<dbReference type="AlphaFoldDB" id="A0A2W5PNB2"/>
<dbReference type="NCBIfam" id="TIGR02675">
    <property type="entry name" value="tape_meas_nterm"/>
    <property type="match status" value="1"/>
</dbReference>
<feature type="domain" description="Tape measure protein N-terminal" evidence="1">
    <location>
        <begin position="74"/>
        <end position="260"/>
    </location>
</feature>
<dbReference type="EMBL" id="QFQB01000031">
    <property type="protein sequence ID" value="PZQ46167.1"/>
    <property type="molecule type" value="Genomic_DNA"/>
</dbReference>
<dbReference type="Pfam" id="PF20155">
    <property type="entry name" value="TMP_3"/>
    <property type="match status" value="1"/>
</dbReference>
<evidence type="ECO:0000313" key="2">
    <source>
        <dbReference type="EMBL" id="PZQ46167.1"/>
    </source>
</evidence>